<feature type="region of interest" description="Disordered" evidence="1">
    <location>
        <begin position="1"/>
        <end position="22"/>
    </location>
</feature>
<evidence type="ECO:0000313" key="2">
    <source>
        <dbReference type="EMBL" id="EGT30594.1"/>
    </source>
</evidence>
<feature type="compositionally biased region" description="Polar residues" evidence="1">
    <location>
        <begin position="436"/>
        <end position="453"/>
    </location>
</feature>
<dbReference type="Proteomes" id="UP000008068">
    <property type="component" value="Unassembled WGS sequence"/>
</dbReference>
<sequence>MNIDEPPISGAGEHLIFPNPDDQLFSDQRPRVILTDEELAQNYGPIQSFDENLPNGHAEEAVDDVINQQPEVRQEYNMEHDLDFEDHQAEHRHEMEEHLNPVEVNGHAEEAVDDVINRQPEARQEYNMEHDFDFEDHQAEHRHEMEEQLNQVEVNGFERASDGRAEDVPNGEARDLQPVENGNNANHAPEIKQEVRDNEPENNAVQNVNREIKVEPDQDADNDHTEDHPQDMGEQHNHSRVIDNERAQGVNQTDLNGEDMNLQPAETFDIHGVAVKIWPKPAWKVSDSPEDIAQAEAKPLATTDEVEPFLREIHEGLNRGELLVNRGFIALLRSKKFDEVALVKIYKLLFWTANVIQERIEQVKLFNDEDSLSALKGACLIILDSYTSVTVTCINDELRDTYRKFIMVLDTITRNKVIEAKYEASTSGERNEGNGEPSTSNGVNQNNSETSTEMNKRNETFKKYADEVARKFRSVVWDSSYSEMCCFYLVYRHLQEINDTYEDDVDVFDHLPLLQKFDDMDARFVYLRTLFSYNYVYCRKLETSATEAKNSRRTEKYKKYEAFLICLLLDNEPIAASTWKALLRIYHTEIGKTARHLDPKSKADKELTRRTYDKFASDFKIFKGLKTNQINHIKNFNGKSYDIDFLYLSLIRIDIFRFRYNLTNDDAEPNNDRHEIITDGMNALCHVEHYLEFPDYVKDAIARFEFVFDAGHPYTTNMFHQMLPKLPKATVVAVRKGKTNAFLSVLGKYKALRNQQQQPMIGDGGEPERNDEQGGVERMEDDFEYDNAVEDAPGVHPISAVPNDPERPELIDPSMDEDIDMAPVADRATRNQNRNHRVAFNKTMEIYSVFAADRTFRFEVDAAPIQPNRLQNDDQDEHAMEVDE</sequence>
<dbReference type="AlphaFoldDB" id="G0M771"/>
<gene>
    <name evidence="2" type="ORF">CAEBREN_08860</name>
</gene>
<feature type="region of interest" description="Disordered" evidence="1">
    <location>
        <begin position="864"/>
        <end position="884"/>
    </location>
</feature>
<reference evidence="3" key="1">
    <citation type="submission" date="2011-07" db="EMBL/GenBank/DDBJ databases">
        <authorList>
            <consortium name="Caenorhabditis brenneri Sequencing and Analysis Consortium"/>
            <person name="Wilson R.K."/>
        </authorList>
    </citation>
    <scope>NUCLEOTIDE SEQUENCE [LARGE SCALE GENOMIC DNA]</scope>
    <source>
        <strain evidence="3">PB2801</strain>
    </source>
</reference>
<evidence type="ECO:0000313" key="3">
    <source>
        <dbReference type="Proteomes" id="UP000008068"/>
    </source>
</evidence>
<feature type="region of interest" description="Disordered" evidence="1">
    <location>
        <begin position="423"/>
        <end position="457"/>
    </location>
</feature>
<protein>
    <submittedName>
        <fullName evidence="2">Uncharacterized protein</fullName>
    </submittedName>
</protein>
<accession>G0M771</accession>
<dbReference type="EMBL" id="GL379786">
    <property type="protein sequence ID" value="EGT30594.1"/>
    <property type="molecule type" value="Genomic_DNA"/>
</dbReference>
<dbReference type="HOGENOM" id="CLU_326037_0_0_1"/>
<organism evidence="3">
    <name type="scientific">Caenorhabditis brenneri</name>
    <name type="common">Nematode worm</name>
    <dbReference type="NCBI Taxonomy" id="135651"/>
    <lineage>
        <taxon>Eukaryota</taxon>
        <taxon>Metazoa</taxon>
        <taxon>Ecdysozoa</taxon>
        <taxon>Nematoda</taxon>
        <taxon>Chromadorea</taxon>
        <taxon>Rhabditida</taxon>
        <taxon>Rhabditina</taxon>
        <taxon>Rhabditomorpha</taxon>
        <taxon>Rhabditoidea</taxon>
        <taxon>Rhabditidae</taxon>
        <taxon>Peloderinae</taxon>
        <taxon>Caenorhabditis</taxon>
    </lineage>
</organism>
<feature type="compositionally biased region" description="Basic and acidic residues" evidence="1">
    <location>
        <begin position="210"/>
        <end position="240"/>
    </location>
</feature>
<feature type="region of interest" description="Disordered" evidence="1">
    <location>
        <begin position="162"/>
        <end position="240"/>
    </location>
</feature>
<feature type="compositionally biased region" description="Basic and acidic residues" evidence="1">
    <location>
        <begin position="162"/>
        <end position="177"/>
    </location>
</feature>
<feature type="compositionally biased region" description="Basic and acidic residues" evidence="1">
    <location>
        <begin position="189"/>
        <end position="199"/>
    </location>
</feature>
<dbReference type="InParanoid" id="G0M771"/>
<keyword evidence="3" id="KW-1185">Reference proteome</keyword>
<proteinExistence type="predicted"/>
<name>G0M771_CAEBE</name>
<evidence type="ECO:0000256" key="1">
    <source>
        <dbReference type="SAM" id="MobiDB-lite"/>
    </source>
</evidence>